<protein>
    <recommendedName>
        <fullName evidence="7">Protein kinase domain-containing protein</fullName>
    </recommendedName>
</protein>
<dbReference type="InterPro" id="IPR002110">
    <property type="entry name" value="Ankyrin_rpt"/>
</dbReference>
<evidence type="ECO:0000256" key="2">
    <source>
        <dbReference type="ARBA" id="ARBA00022527"/>
    </source>
</evidence>
<dbReference type="SUPFAM" id="SSF56112">
    <property type="entry name" value="Protein kinase-like (PK-like)"/>
    <property type="match status" value="1"/>
</dbReference>
<feature type="domain" description="Protein kinase" evidence="7">
    <location>
        <begin position="388"/>
        <end position="646"/>
    </location>
</feature>
<keyword evidence="2" id="KW-0418">Kinase</keyword>
<keyword evidence="2" id="KW-0808">Transferase</keyword>
<dbReference type="InterPro" id="IPR011009">
    <property type="entry name" value="Kinase-like_dom_sf"/>
</dbReference>
<dbReference type="PROSITE" id="PS00108">
    <property type="entry name" value="PROTEIN_KINASE_ST"/>
    <property type="match status" value="1"/>
</dbReference>
<dbReference type="InterPro" id="IPR051681">
    <property type="entry name" value="Ser/Thr_Kinases-Pseudokinases"/>
</dbReference>
<dbReference type="InterPro" id="IPR017441">
    <property type="entry name" value="Protein_kinase_ATP_BS"/>
</dbReference>
<comment type="similarity">
    <text evidence="1">Belongs to the protein kinase superfamily. TKL Ser/Thr protein kinase family.</text>
</comment>
<dbReference type="GO" id="GO:0005524">
    <property type="term" value="F:ATP binding"/>
    <property type="evidence" value="ECO:0007669"/>
    <property type="project" value="UniProtKB-UniRule"/>
</dbReference>
<gene>
    <name evidence="8" type="ORF">SteCoe_34007</name>
</gene>
<dbReference type="OrthoDB" id="4062651at2759"/>
<dbReference type="Gene3D" id="1.25.40.20">
    <property type="entry name" value="Ankyrin repeat-containing domain"/>
    <property type="match status" value="1"/>
</dbReference>
<dbReference type="InterPro" id="IPR000719">
    <property type="entry name" value="Prot_kinase_dom"/>
</dbReference>
<keyword evidence="2" id="KW-0723">Serine/threonine-protein kinase</keyword>
<evidence type="ECO:0000259" key="7">
    <source>
        <dbReference type="PROSITE" id="PS50011"/>
    </source>
</evidence>
<dbReference type="PANTHER" id="PTHR44329">
    <property type="entry name" value="SERINE/THREONINE-PROTEIN KINASE TNNI3K-RELATED"/>
    <property type="match status" value="1"/>
</dbReference>
<evidence type="ECO:0000313" key="8">
    <source>
        <dbReference type="EMBL" id="OMJ68514.1"/>
    </source>
</evidence>
<organism evidence="8 9">
    <name type="scientific">Stentor coeruleus</name>
    <dbReference type="NCBI Taxonomy" id="5963"/>
    <lineage>
        <taxon>Eukaryota</taxon>
        <taxon>Sar</taxon>
        <taxon>Alveolata</taxon>
        <taxon>Ciliophora</taxon>
        <taxon>Postciliodesmatophora</taxon>
        <taxon>Heterotrichea</taxon>
        <taxon>Heterotrichida</taxon>
        <taxon>Stentoridae</taxon>
        <taxon>Stentor</taxon>
    </lineage>
</organism>
<feature type="binding site" evidence="6">
    <location>
        <position position="415"/>
    </location>
    <ligand>
        <name>ATP</name>
        <dbReference type="ChEBI" id="CHEBI:30616"/>
    </ligand>
</feature>
<evidence type="ECO:0000256" key="5">
    <source>
        <dbReference type="PROSITE-ProRule" id="PRU00023"/>
    </source>
</evidence>
<evidence type="ECO:0000256" key="6">
    <source>
        <dbReference type="PROSITE-ProRule" id="PRU10141"/>
    </source>
</evidence>
<dbReference type="GO" id="GO:0004674">
    <property type="term" value="F:protein serine/threonine kinase activity"/>
    <property type="evidence" value="ECO:0007669"/>
    <property type="project" value="UniProtKB-KW"/>
</dbReference>
<dbReference type="Gene3D" id="1.10.510.10">
    <property type="entry name" value="Transferase(Phosphotransferase) domain 1"/>
    <property type="match status" value="1"/>
</dbReference>
<dbReference type="PROSITE" id="PS50297">
    <property type="entry name" value="ANK_REP_REGION"/>
    <property type="match status" value="1"/>
</dbReference>
<accession>A0A1R2AVF3</accession>
<dbReference type="PROSITE" id="PS50011">
    <property type="entry name" value="PROTEIN_KINASE_DOM"/>
    <property type="match status" value="1"/>
</dbReference>
<dbReference type="SMART" id="SM00220">
    <property type="entry name" value="S_TKc"/>
    <property type="match status" value="1"/>
</dbReference>
<dbReference type="PROSITE" id="PS50088">
    <property type="entry name" value="ANK_REPEAT"/>
    <property type="match status" value="1"/>
</dbReference>
<dbReference type="InterPro" id="IPR008271">
    <property type="entry name" value="Ser/Thr_kinase_AS"/>
</dbReference>
<evidence type="ECO:0000313" key="9">
    <source>
        <dbReference type="Proteomes" id="UP000187209"/>
    </source>
</evidence>
<sequence length="654" mass="74611">MANENYHIKTIIQRAIEQDDLVTFKRYCNKNMLNSHLEIFGYSLTTPVLLASRLGSEDILDYIFYSDAVNVQDLDNYGQNALMNSVHSRNMQMFRQVSLYVSFKEKDYEGNTCVHVAASVGAIEILRICIEEFVMTDSQNIYGQTALHMAETPEVIEYLIVQGGSDVNAQDHNGWSSLHYCVYKGLVDCARVLIQIGVDARLEDKTGATALDFAIENLPELVEEIRIEVEKVGNKKNHSESRKKNQELIEEELKNQQRLKESIKEISVGIKRSKTLENFNINYEKQVGKIVKNKEEDKVIEKNQNDMDQDAEILEVNSEGDEFPMVDSLMGTPLRHSAKIMRKSSSDSIKSQITPKIQTMISEIILKTPSDTISLLDFGVEMMKYEELRFRELLGHGAYGKVYRGYFRDSEVAIKVINTDKVDDRLAKEFIKEIECMVKIRHSRFLLLLGICIEGPLCIVTELSKGGNLAAAIDKRNLSKEDKLKIALQLAEGISYIHSKTPPIVHRDIKPQNILLDEYNQVKIADLGLSRAIEKVSNTEKINSTRVCAGTIRYMAPELYYEIPMCSRATDVWAYGCVLLHMFTGQPPWNGLELIAVQRRLILNEEFIINENLDPDIEILVKKCCTRDPDERISFKDIRKIILDLLGVQNSQQY</sequence>
<dbReference type="SUPFAM" id="SSF48403">
    <property type="entry name" value="Ankyrin repeat"/>
    <property type="match status" value="1"/>
</dbReference>
<comment type="caution">
    <text evidence="8">The sequence shown here is derived from an EMBL/GenBank/DDBJ whole genome shotgun (WGS) entry which is preliminary data.</text>
</comment>
<keyword evidence="5" id="KW-0040">ANK repeat</keyword>
<evidence type="ECO:0000256" key="4">
    <source>
        <dbReference type="ARBA" id="ARBA00022840"/>
    </source>
</evidence>
<keyword evidence="3 6" id="KW-0547">Nucleotide-binding</keyword>
<dbReference type="SMART" id="SM00248">
    <property type="entry name" value="ANK"/>
    <property type="match status" value="4"/>
</dbReference>
<keyword evidence="9" id="KW-1185">Reference proteome</keyword>
<proteinExistence type="inferred from homology"/>
<dbReference type="Pfam" id="PF12796">
    <property type="entry name" value="Ank_2"/>
    <property type="match status" value="1"/>
</dbReference>
<dbReference type="Proteomes" id="UP000187209">
    <property type="component" value="Unassembled WGS sequence"/>
</dbReference>
<feature type="repeat" description="ANK" evidence="5">
    <location>
        <begin position="173"/>
        <end position="205"/>
    </location>
</feature>
<dbReference type="EMBL" id="MPUH01001319">
    <property type="protein sequence ID" value="OMJ68514.1"/>
    <property type="molecule type" value="Genomic_DNA"/>
</dbReference>
<keyword evidence="4 6" id="KW-0067">ATP-binding</keyword>
<evidence type="ECO:0000256" key="1">
    <source>
        <dbReference type="ARBA" id="ARBA00005843"/>
    </source>
</evidence>
<dbReference type="InterPro" id="IPR001245">
    <property type="entry name" value="Ser-Thr/Tyr_kinase_cat_dom"/>
</dbReference>
<dbReference type="PROSITE" id="PS00107">
    <property type="entry name" value="PROTEIN_KINASE_ATP"/>
    <property type="match status" value="1"/>
</dbReference>
<reference evidence="8 9" key="1">
    <citation type="submission" date="2016-11" db="EMBL/GenBank/DDBJ databases">
        <title>The macronuclear genome of Stentor coeruleus: a giant cell with tiny introns.</title>
        <authorList>
            <person name="Slabodnick M."/>
            <person name="Ruby J.G."/>
            <person name="Reiff S.B."/>
            <person name="Swart E.C."/>
            <person name="Gosai S."/>
            <person name="Prabakaran S."/>
            <person name="Witkowska E."/>
            <person name="Larue G.E."/>
            <person name="Fisher S."/>
            <person name="Freeman R.M."/>
            <person name="Gunawardena J."/>
            <person name="Chu W."/>
            <person name="Stover N.A."/>
            <person name="Gregory B.D."/>
            <person name="Nowacki M."/>
            <person name="Derisi J."/>
            <person name="Roy S.W."/>
            <person name="Marshall W.F."/>
            <person name="Sood P."/>
        </authorList>
    </citation>
    <scope>NUCLEOTIDE SEQUENCE [LARGE SCALE GENOMIC DNA]</scope>
    <source>
        <strain evidence="8">WM001</strain>
    </source>
</reference>
<dbReference type="Gene3D" id="3.30.200.20">
    <property type="entry name" value="Phosphorylase Kinase, domain 1"/>
    <property type="match status" value="1"/>
</dbReference>
<dbReference type="InterPro" id="IPR036770">
    <property type="entry name" value="Ankyrin_rpt-contain_sf"/>
</dbReference>
<dbReference type="AlphaFoldDB" id="A0A1R2AVF3"/>
<evidence type="ECO:0000256" key="3">
    <source>
        <dbReference type="ARBA" id="ARBA00022741"/>
    </source>
</evidence>
<dbReference type="Pfam" id="PF07714">
    <property type="entry name" value="PK_Tyr_Ser-Thr"/>
    <property type="match status" value="1"/>
</dbReference>
<name>A0A1R2AVF3_9CILI</name>